<feature type="chain" id="PRO_5002045405" evidence="1">
    <location>
        <begin position="18"/>
        <end position="53"/>
    </location>
</feature>
<name>A0A0A9EIK3_ARUDO</name>
<protein>
    <submittedName>
        <fullName evidence="2">Uncharacterized protein</fullName>
    </submittedName>
</protein>
<dbReference type="EMBL" id="GBRH01197974">
    <property type="protein sequence ID" value="JAD99921.1"/>
    <property type="molecule type" value="Transcribed_RNA"/>
</dbReference>
<reference evidence="2" key="1">
    <citation type="submission" date="2014-09" db="EMBL/GenBank/DDBJ databases">
        <authorList>
            <person name="Magalhaes I.L.F."/>
            <person name="Oliveira U."/>
            <person name="Santos F.R."/>
            <person name="Vidigal T.H.D.A."/>
            <person name="Brescovit A.D."/>
            <person name="Santos A.J."/>
        </authorList>
    </citation>
    <scope>NUCLEOTIDE SEQUENCE</scope>
    <source>
        <tissue evidence="2">Shoot tissue taken approximately 20 cm above the soil surface</tissue>
    </source>
</reference>
<evidence type="ECO:0000256" key="1">
    <source>
        <dbReference type="SAM" id="SignalP"/>
    </source>
</evidence>
<keyword evidence="1" id="KW-0732">Signal</keyword>
<reference evidence="2" key="2">
    <citation type="journal article" date="2015" name="Data Brief">
        <title>Shoot transcriptome of the giant reed, Arundo donax.</title>
        <authorList>
            <person name="Barrero R.A."/>
            <person name="Guerrero F.D."/>
            <person name="Moolhuijzen P."/>
            <person name="Goolsby J.A."/>
            <person name="Tidwell J."/>
            <person name="Bellgard S.E."/>
            <person name="Bellgard M.I."/>
        </authorList>
    </citation>
    <scope>NUCLEOTIDE SEQUENCE</scope>
    <source>
        <tissue evidence="2">Shoot tissue taken approximately 20 cm above the soil surface</tissue>
    </source>
</reference>
<sequence length="53" mass="6130">MKTIYLGFLCKVSFVLLTKHLSTRLSTWPKSWQYLVQLAGCLLLADPRLNQHP</sequence>
<organism evidence="2">
    <name type="scientific">Arundo donax</name>
    <name type="common">Giant reed</name>
    <name type="synonym">Donax arundinaceus</name>
    <dbReference type="NCBI Taxonomy" id="35708"/>
    <lineage>
        <taxon>Eukaryota</taxon>
        <taxon>Viridiplantae</taxon>
        <taxon>Streptophyta</taxon>
        <taxon>Embryophyta</taxon>
        <taxon>Tracheophyta</taxon>
        <taxon>Spermatophyta</taxon>
        <taxon>Magnoliopsida</taxon>
        <taxon>Liliopsida</taxon>
        <taxon>Poales</taxon>
        <taxon>Poaceae</taxon>
        <taxon>PACMAD clade</taxon>
        <taxon>Arundinoideae</taxon>
        <taxon>Arundineae</taxon>
        <taxon>Arundo</taxon>
    </lineage>
</organism>
<accession>A0A0A9EIK3</accession>
<proteinExistence type="predicted"/>
<dbReference type="AlphaFoldDB" id="A0A0A9EIK3"/>
<evidence type="ECO:0000313" key="2">
    <source>
        <dbReference type="EMBL" id="JAD99921.1"/>
    </source>
</evidence>
<feature type="signal peptide" evidence="1">
    <location>
        <begin position="1"/>
        <end position="17"/>
    </location>
</feature>